<dbReference type="GeneID" id="6481721"/>
<reference evidence="1" key="1">
    <citation type="submission" date="2007-08" db="EMBL/GenBank/DDBJ databases">
        <authorList>
            <person name="Gloeckner G."/>
            <person name="Nowack E."/>
            <person name="Melkonian M."/>
        </authorList>
    </citation>
    <scope>NUCLEOTIDE SEQUENCE</scope>
</reference>
<geneLocation type="organellar chromatophore" evidence="1"/>
<protein>
    <submittedName>
        <fullName evidence="1">Uncharacterized protein</fullName>
    </submittedName>
</protein>
<name>B1X528_PAUCH</name>
<proteinExistence type="predicted"/>
<evidence type="ECO:0000313" key="1">
    <source>
        <dbReference type="EMBL" id="ACB43047.1"/>
    </source>
</evidence>
<dbReference type="RefSeq" id="YP_002049257.1">
    <property type="nucleotide sequence ID" value="NC_011087.1"/>
</dbReference>
<organism evidence="1">
    <name type="scientific">Paulinella chromatophora</name>
    <dbReference type="NCBI Taxonomy" id="39717"/>
    <lineage>
        <taxon>Eukaryota</taxon>
        <taxon>Sar</taxon>
        <taxon>Rhizaria</taxon>
        <taxon>Cercozoa</taxon>
        <taxon>Imbricatea</taxon>
        <taxon>Silicofilosea</taxon>
        <taxon>Euglyphida</taxon>
        <taxon>Paulinellidae</taxon>
        <taxon>Paulinella</taxon>
    </lineage>
</organism>
<gene>
    <name evidence="1" type="ordered locus">PCC_0619</name>
</gene>
<dbReference type="AlphaFoldDB" id="B1X528"/>
<accession>B1X528</accession>
<sequence>MATIQDRAYVTACSQLACLLSISLAAARRKVDYVAAKEGLRDNVGRLMIAERILTEVQSGKQDEGELLDSLLKAVKSEENFLLED</sequence>
<reference evidence="1" key="2">
    <citation type="journal article" date="2008" name="Curr. Biol.">
        <title>Chromatophore genome sequence of Paulinella sheds light on acquisition of photosynthesis by eukaryotes.</title>
        <authorList>
            <person name="Nowack E.C.M."/>
            <person name="Melkonian M."/>
            <person name="Gloeckner G."/>
        </authorList>
    </citation>
    <scope>NUCLEOTIDE SEQUENCE [LARGE SCALE GENOMIC DNA]</scope>
</reference>
<dbReference type="EMBL" id="CP000815">
    <property type="protein sequence ID" value="ACB43047.1"/>
    <property type="molecule type" value="Genomic_DNA"/>
</dbReference>
<keyword evidence="1" id="KW-0934">Plastid</keyword>